<dbReference type="EnsemblMetazoa" id="AMAM015510-RA">
    <property type="protein sequence ID" value="AMAM015510-PA"/>
    <property type="gene ID" value="AMAM015510"/>
</dbReference>
<evidence type="ECO:0000256" key="1">
    <source>
        <dbReference type="SAM" id="MobiDB-lite"/>
    </source>
</evidence>
<evidence type="ECO:0000313" key="3">
    <source>
        <dbReference type="Proteomes" id="UP000075901"/>
    </source>
</evidence>
<feature type="region of interest" description="Disordered" evidence="1">
    <location>
        <begin position="494"/>
        <end position="688"/>
    </location>
</feature>
<reference evidence="2" key="2">
    <citation type="submission" date="2020-05" db="UniProtKB">
        <authorList>
            <consortium name="EnsemblMetazoa"/>
        </authorList>
    </citation>
    <scope>IDENTIFICATION</scope>
    <source>
        <strain evidence="2">maculatus3</strain>
    </source>
</reference>
<dbReference type="Proteomes" id="UP000075901">
    <property type="component" value="Unassembled WGS sequence"/>
</dbReference>
<sequence>MSVDDYPDKPVSKKDADVEHIVSDRTTDTMMSSTSSTSNSSGMTVPTTTSSTVSSFTNASPAKSESIDKFPMIQSAYSLAPQAQSHAASHRSGSSGLPLHASPLSTVQPTATVTIDDDSPPMREKLTYKPNLVERKTKATPSSLKNYRHKASKVQEINTTNTTVVAAAATVSSAVDVSATNVATTTVASNSIVSGINHGVASAKVGEVPHNNPANDAAAAGMYNMAPSANTHNSMYHPGMMMNNDKMAATHTAGGNAAGDAYGHGTGSVSGYSTTTHATHPANKLPSTSTTPSPATDTLTTGGGSQQYPGGGHQTIPASYGGHTATPATGSLVGKNQGQQSSVGQIGVTSPSAYNNSSSGSVSKQHASWMPYGPPTASAGNASTSNTLTSPAYGQLPQQQPQHMHSHGNYTQQQQPPQHHYPPMGGQMQHRLPHQPTHPHHLGLHQHPSAVGGVQPTPPPPPPQYESSLNFLEKTTSALINNQNQSEFQASLSNITRSPTPTDGYIDYNPKPAAPSTKKGAAGKAKTPKAPKNDYNAAKKALNKRNNPSPYTHISSSSASSSPNSTTSTATVRSNYYQPTGTADSGSIPTGISSTPQPTTDTPATGYSHHPTPGAQSHHRPASPHYAQPQATASSTSSRGGSTRGSSSASQQQPQQHLPHHMQQPQQHAQHHMQYAAQQTTPAPAVQPDYSIHTHQNATTTTNTVASVASSSSATNGSAFHRPESAMTMGTVPAPPSAAVVPPVSSYDTPPTYIPDANAPTTAYHQYHHAPYQSS</sequence>
<feature type="compositionally biased region" description="Low complexity" evidence="1">
    <location>
        <begin position="510"/>
        <end position="547"/>
    </location>
</feature>
<feature type="compositionally biased region" description="Low complexity" evidence="1">
    <location>
        <begin position="631"/>
        <end position="684"/>
    </location>
</feature>
<dbReference type="VEuPathDB" id="VectorBase:AMAM015510"/>
<feature type="compositionally biased region" description="Polar residues" evidence="1">
    <location>
        <begin position="103"/>
        <end position="113"/>
    </location>
</feature>
<feature type="compositionally biased region" description="Low complexity" evidence="1">
    <location>
        <begin position="286"/>
        <end position="300"/>
    </location>
</feature>
<evidence type="ECO:0000313" key="2">
    <source>
        <dbReference type="EnsemblMetazoa" id="AMAM015510-PA"/>
    </source>
</evidence>
<feature type="compositionally biased region" description="Gly residues" evidence="1">
    <location>
        <begin position="301"/>
        <end position="313"/>
    </location>
</feature>
<feature type="compositionally biased region" description="Basic residues" evidence="1">
    <location>
        <begin position="431"/>
        <end position="444"/>
    </location>
</feature>
<keyword evidence="3" id="KW-1185">Reference proteome</keyword>
<feature type="region of interest" description="Disordered" evidence="1">
    <location>
        <begin position="81"/>
        <end position="125"/>
    </location>
</feature>
<reference evidence="3" key="1">
    <citation type="submission" date="2013-09" db="EMBL/GenBank/DDBJ databases">
        <title>The Genome Sequence of Anopheles maculatus species B.</title>
        <authorList>
            <consortium name="The Broad Institute Genomics Platform"/>
            <person name="Neafsey D.E."/>
            <person name="Besansky N."/>
            <person name="Howell P."/>
            <person name="Walton C."/>
            <person name="Young S.K."/>
            <person name="Zeng Q."/>
            <person name="Gargeya S."/>
            <person name="Fitzgerald M."/>
            <person name="Haas B."/>
            <person name="Abouelleil A."/>
            <person name="Allen A.W."/>
            <person name="Alvarado L."/>
            <person name="Arachchi H.M."/>
            <person name="Berlin A.M."/>
            <person name="Chapman S.B."/>
            <person name="Gainer-Dewar J."/>
            <person name="Goldberg J."/>
            <person name="Griggs A."/>
            <person name="Gujja S."/>
            <person name="Hansen M."/>
            <person name="Howarth C."/>
            <person name="Imamovic A."/>
            <person name="Ireland A."/>
            <person name="Larimer J."/>
            <person name="McCowan C."/>
            <person name="Murphy C."/>
            <person name="Pearson M."/>
            <person name="Poon T.W."/>
            <person name="Priest M."/>
            <person name="Roberts A."/>
            <person name="Saif S."/>
            <person name="Shea T."/>
            <person name="Sisk P."/>
            <person name="Sykes S."/>
            <person name="Wortman J."/>
            <person name="Nusbaum C."/>
            <person name="Birren B."/>
        </authorList>
    </citation>
    <scope>NUCLEOTIDE SEQUENCE [LARGE SCALE GENOMIC DNA]</scope>
    <source>
        <strain evidence="3">maculatus3</strain>
    </source>
</reference>
<organism evidence="2 3">
    <name type="scientific">Anopheles maculatus</name>
    <dbReference type="NCBI Taxonomy" id="74869"/>
    <lineage>
        <taxon>Eukaryota</taxon>
        <taxon>Metazoa</taxon>
        <taxon>Ecdysozoa</taxon>
        <taxon>Arthropoda</taxon>
        <taxon>Hexapoda</taxon>
        <taxon>Insecta</taxon>
        <taxon>Pterygota</taxon>
        <taxon>Neoptera</taxon>
        <taxon>Endopterygota</taxon>
        <taxon>Diptera</taxon>
        <taxon>Nematocera</taxon>
        <taxon>Culicoidea</taxon>
        <taxon>Culicidae</taxon>
        <taxon>Anophelinae</taxon>
        <taxon>Anopheles</taxon>
        <taxon>Anopheles maculatus group</taxon>
    </lineage>
</organism>
<proteinExistence type="predicted"/>
<feature type="compositionally biased region" description="Low complexity" evidence="1">
    <location>
        <begin position="337"/>
        <end position="363"/>
    </location>
</feature>
<feature type="compositionally biased region" description="Low complexity" evidence="1">
    <location>
        <begin position="28"/>
        <end position="57"/>
    </location>
</feature>
<feature type="compositionally biased region" description="Low complexity" evidence="1">
    <location>
        <begin position="81"/>
        <end position="97"/>
    </location>
</feature>
<feature type="compositionally biased region" description="Polar residues" evidence="1">
    <location>
        <begin position="572"/>
        <end position="605"/>
    </location>
</feature>
<feature type="region of interest" description="Disordered" evidence="1">
    <location>
        <begin position="272"/>
        <end position="468"/>
    </location>
</feature>
<protein>
    <submittedName>
        <fullName evidence="2">Uncharacterized protein</fullName>
    </submittedName>
</protein>
<accession>A0A182SXN8</accession>
<feature type="compositionally biased region" description="Low complexity" evidence="1">
    <location>
        <begin position="555"/>
        <end position="571"/>
    </location>
</feature>
<feature type="region of interest" description="Disordered" evidence="1">
    <location>
        <begin position="1"/>
        <end position="67"/>
    </location>
</feature>
<dbReference type="AlphaFoldDB" id="A0A182SXN8"/>
<name>A0A182SXN8_9DIPT</name>
<feature type="compositionally biased region" description="Polar residues" evidence="1">
    <location>
        <begin position="378"/>
        <end position="411"/>
    </location>
</feature>
<feature type="compositionally biased region" description="Low complexity" evidence="1">
    <location>
        <begin position="412"/>
        <end position="423"/>
    </location>
</feature>
<feature type="compositionally biased region" description="Basic and acidic residues" evidence="1">
    <location>
        <begin position="1"/>
        <end position="27"/>
    </location>
</feature>